<dbReference type="EMBL" id="CP008849">
    <property type="protein sequence ID" value="AIF97457.1"/>
    <property type="molecule type" value="Genomic_DNA"/>
</dbReference>
<protein>
    <recommendedName>
        <fullName evidence="3">DUF3987 domain-containing protein</fullName>
    </recommendedName>
</protein>
<sequence length="702" mass="80234">MMKKVTNISTLKRMGFKGIKDLYELIEITEMDSAELIYCAPDGSTRNVRQKLRVAEGLKWLKDENNEGRKAFVKNNKWLERRRVIGIQGSFNLDNIEEIQFLRKVSHASVIKKVGLTKYSVIWFVFYEDEEQHEKLTNALKAENEGCKCAKVITYFPIQLSGAKNWDRGEFAYEKWYKYQPLTLVEFVLKNNLNVWVPPAELNLYEGSSEALPIDVLPKLMQETVKNFSKAYCCPPEFAFVPLVTMIGSVIGHKIHVKPRKNSDLVIAPNFWAISIGDSGAGKFPVHLRMREFFGPLNDKASMDYDDANKRYGAQQKIEKIRERINSEHIKQRIIAIDKILDPIEKRKMEELLASEVTENSRQPQKPSLVRYTTNKATYADLQRTLGENHNGILMDLEDLKGFIHQLRGSKGFEYRSFLLECNSGFGQHDIDRLNTGTTYASNMLLSIFATTKPSVVYPHIRNTLKGSEENDGLWQRFNILVHPKNTDTVSSASGEVEVSLISKVQSLFCSINQCDFGFQPNLGLKERSVCLSEQALGVYKQWYREITSFKSKKDVNDVYQNYLLKYKTLVPKLALLFEVVESFDDANQVIGPIKSVSETSAKKAVRIAKFLESHARHVFDVRTNVDTANAILILKRIDRLPPKFSARDIAQKNWSGLNTNTDEVNRAIMVLESVLVVRKATNCRQKPLWEVNPYITEAGAQ</sequence>
<dbReference type="KEGG" id="aal:EP13_01375"/>
<accession>A0A075P276</accession>
<dbReference type="RefSeq" id="WP_044055635.1">
    <property type="nucleotide sequence ID" value="NZ_CBCSKJ010000005.1"/>
</dbReference>
<dbReference type="Pfam" id="PF13148">
    <property type="entry name" value="DUF3987"/>
    <property type="match status" value="1"/>
</dbReference>
<dbReference type="eggNOG" id="COG4643">
    <property type="taxonomic scope" value="Bacteria"/>
</dbReference>
<name>A0A075P276_9ALTE</name>
<dbReference type="AlphaFoldDB" id="A0A075P276"/>
<evidence type="ECO:0008006" key="3">
    <source>
        <dbReference type="Google" id="ProtNLM"/>
    </source>
</evidence>
<evidence type="ECO:0000313" key="2">
    <source>
        <dbReference type="Proteomes" id="UP000056090"/>
    </source>
</evidence>
<reference evidence="1 2" key="1">
    <citation type="submission" date="2014-06" db="EMBL/GenBank/DDBJ databases">
        <title>Genomes of Alteromonas australica, a world apart.</title>
        <authorList>
            <person name="Gonzaga A."/>
            <person name="Lopez-Perez M."/>
            <person name="Rodriguez-Valera F."/>
        </authorList>
    </citation>
    <scope>NUCLEOTIDE SEQUENCE [LARGE SCALE GENOMIC DNA]</scope>
    <source>
        <strain evidence="1 2">H 17</strain>
    </source>
</reference>
<dbReference type="InterPro" id="IPR025048">
    <property type="entry name" value="DUF3987"/>
</dbReference>
<dbReference type="Proteomes" id="UP000056090">
    <property type="component" value="Chromosome"/>
</dbReference>
<keyword evidence="2" id="KW-1185">Reference proteome</keyword>
<dbReference type="GeneID" id="78253598"/>
<organism evidence="1 2">
    <name type="scientific">Alteromonas australica</name>
    <dbReference type="NCBI Taxonomy" id="589873"/>
    <lineage>
        <taxon>Bacteria</taxon>
        <taxon>Pseudomonadati</taxon>
        <taxon>Pseudomonadota</taxon>
        <taxon>Gammaproteobacteria</taxon>
        <taxon>Alteromonadales</taxon>
        <taxon>Alteromonadaceae</taxon>
        <taxon>Alteromonas/Salinimonas group</taxon>
        <taxon>Alteromonas</taxon>
    </lineage>
</organism>
<proteinExistence type="predicted"/>
<evidence type="ECO:0000313" key="1">
    <source>
        <dbReference type="EMBL" id="AIF97457.1"/>
    </source>
</evidence>
<gene>
    <name evidence="1" type="ORF">EP13_01375</name>
</gene>